<feature type="domain" description="Heme haloperoxidase family profile" evidence="8">
    <location>
        <begin position="79"/>
        <end position="317"/>
    </location>
</feature>
<dbReference type="AlphaFoldDB" id="A0AAJ0GCP8"/>
<keyword evidence="10" id="KW-1185">Reference proteome</keyword>
<evidence type="ECO:0000313" key="10">
    <source>
        <dbReference type="Proteomes" id="UP001271007"/>
    </source>
</evidence>
<evidence type="ECO:0000256" key="5">
    <source>
        <dbReference type="ARBA" id="ARBA00023002"/>
    </source>
</evidence>
<organism evidence="9 10">
    <name type="scientific">Extremus antarcticus</name>
    <dbReference type="NCBI Taxonomy" id="702011"/>
    <lineage>
        <taxon>Eukaryota</taxon>
        <taxon>Fungi</taxon>
        <taxon>Dikarya</taxon>
        <taxon>Ascomycota</taxon>
        <taxon>Pezizomycotina</taxon>
        <taxon>Dothideomycetes</taxon>
        <taxon>Dothideomycetidae</taxon>
        <taxon>Mycosphaerellales</taxon>
        <taxon>Extremaceae</taxon>
        <taxon>Extremus</taxon>
    </lineage>
</organism>
<evidence type="ECO:0000256" key="3">
    <source>
        <dbReference type="ARBA" id="ARBA00022617"/>
    </source>
</evidence>
<evidence type="ECO:0000256" key="6">
    <source>
        <dbReference type="ARBA" id="ARBA00023004"/>
    </source>
</evidence>
<evidence type="ECO:0000256" key="2">
    <source>
        <dbReference type="ARBA" id="ARBA00022559"/>
    </source>
</evidence>
<comment type="caution">
    <text evidence="9">The sequence shown here is derived from an EMBL/GenBank/DDBJ whole genome shotgun (WGS) entry which is preliminary data.</text>
</comment>
<dbReference type="SUPFAM" id="SSF47571">
    <property type="entry name" value="Cloroperoxidase"/>
    <property type="match status" value="1"/>
</dbReference>
<gene>
    <name evidence="9" type="ORF">LTR09_004687</name>
</gene>
<evidence type="ECO:0000256" key="4">
    <source>
        <dbReference type="ARBA" id="ARBA00022723"/>
    </source>
</evidence>
<name>A0AAJ0GCP8_9PEZI</name>
<dbReference type="InterPro" id="IPR036851">
    <property type="entry name" value="Chloroperoxidase-like_sf"/>
</dbReference>
<dbReference type="PROSITE" id="PS51405">
    <property type="entry name" value="HEME_HALOPEROXIDASE"/>
    <property type="match status" value="1"/>
</dbReference>
<keyword evidence="3" id="KW-0349">Heme</keyword>
<evidence type="ECO:0000256" key="7">
    <source>
        <dbReference type="ARBA" id="ARBA00025795"/>
    </source>
</evidence>
<reference evidence="9" key="1">
    <citation type="submission" date="2023-04" db="EMBL/GenBank/DDBJ databases">
        <title>Black Yeasts Isolated from many extreme environments.</title>
        <authorList>
            <person name="Coleine C."/>
            <person name="Stajich J.E."/>
            <person name="Selbmann L."/>
        </authorList>
    </citation>
    <scope>NUCLEOTIDE SEQUENCE</scope>
    <source>
        <strain evidence="9">CCFEE 5312</strain>
    </source>
</reference>
<dbReference type="EMBL" id="JAWDJX010000012">
    <property type="protein sequence ID" value="KAK3054419.1"/>
    <property type="molecule type" value="Genomic_DNA"/>
</dbReference>
<dbReference type="Proteomes" id="UP001271007">
    <property type="component" value="Unassembled WGS sequence"/>
</dbReference>
<comment type="cofactor">
    <cofactor evidence="1">
        <name>heme b</name>
        <dbReference type="ChEBI" id="CHEBI:60344"/>
    </cofactor>
</comment>
<keyword evidence="2" id="KW-0575">Peroxidase</keyword>
<dbReference type="PANTHER" id="PTHR33577">
    <property type="entry name" value="STERIGMATOCYSTIN BIOSYNTHESIS PEROXIDASE STCC-RELATED"/>
    <property type="match status" value="1"/>
</dbReference>
<keyword evidence="4" id="KW-0479">Metal-binding</keyword>
<proteinExistence type="inferred from homology"/>
<dbReference type="Pfam" id="PF01328">
    <property type="entry name" value="Peroxidase_2"/>
    <property type="match status" value="1"/>
</dbReference>
<evidence type="ECO:0000256" key="1">
    <source>
        <dbReference type="ARBA" id="ARBA00001970"/>
    </source>
</evidence>
<dbReference type="PANTHER" id="PTHR33577:SF1">
    <property type="entry name" value="HEME HALOPEROXIDASE FAMILY PROFILE DOMAIN-CONTAINING PROTEIN"/>
    <property type="match status" value="1"/>
</dbReference>
<dbReference type="Gene3D" id="1.10.489.10">
    <property type="entry name" value="Chloroperoxidase-like"/>
    <property type="match status" value="1"/>
</dbReference>
<evidence type="ECO:0000259" key="8">
    <source>
        <dbReference type="PROSITE" id="PS51405"/>
    </source>
</evidence>
<dbReference type="InterPro" id="IPR000028">
    <property type="entry name" value="Chloroperoxidase"/>
</dbReference>
<keyword evidence="6" id="KW-0408">Iron</keyword>
<keyword evidence="5" id="KW-0560">Oxidoreductase</keyword>
<dbReference type="GO" id="GO:0004601">
    <property type="term" value="F:peroxidase activity"/>
    <property type="evidence" value="ECO:0007669"/>
    <property type="project" value="UniProtKB-KW"/>
</dbReference>
<accession>A0AAJ0GCP8</accession>
<sequence length="431" mass="46636">MKTSSVLLAAASAVSALPGMGGIHSREDTLRMLTEARDAEQLEKRQGLGGIVGGLLDAVTGLLGSVAASVDPDNKRPEPGYKFIAPKPTDSRGPCLALNLLANYGYLPRDGYVKFGQVVDATSRGFNMGTDLSSLLLVFTVLTNTLNITTESFYLGTDASNHVGGLNRHDTVECEISPNKEDYYLGCGDNHHISSRLFKQNVGYAAQDPNKEFSLDTMAAQYAESASFSQKYNPFLYYFPFPSIVSLGAFAFYPNFFSNGTYRAGGVANYESVSSIIGAKLDKKSGDFIYVPERWPKNWYRRSTPYGIIPALTDILALGTDNLTPQTILCDVYDGINSVTPLALGGALEDGAATISWALNKLVDVGISKTALGCPVCNLSPNLNLYPNKKKKGGKLNLPKSQYKGTGNNVYNKVYFKDAPTQPMCQHSFNP</sequence>
<dbReference type="GO" id="GO:0046872">
    <property type="term" value="F:metal ion binding"/>
    <property type="evidence" value="ECO:0007669"/>
    <property type="project" value="UniProtKB-KW"/>
</dbReference>
<evidence type="ECO:0000313" key="9">
    <source>
        <dbReference type="EMBL" id="KAK3054419.1"/>
    </source>
</evidence>
<comment type="similarity">
    <text evidence="7">Belongs to the chloroperoxidase family.</text>
</comment>
<protein>
    <recommendedName>
        <fullName evidence="8">Heme haloperoxidase family profile domain-containing protein</fullName>
    </recommendedName>
</protein>